<evidence type="ECO:0000313" key="4">
    <source>
        <dbReference type="Proteomes" id="UP000215374"/>
    </source>
</evidence>
<keyword evidence="3" id="KW-1185">Reference proteome</keyword>
<dbReference type="HOGENOM" id="CLU_905247_0_0_11"/>
<dbReference type="AlphaFoldDB" id="A0A076NNW8"/>
<proteinExistence type="predicted"/>
<dbReference type="KEGG" id="cii:CIMIT_05755"/>
<evidence type="ECO:0000313" key="1">
    <source>
        <dbReference type="EMBL" id="AIJ33465.1"/>
    </source>
</evidence>
<evidence type="ECO:0000313" key="2">
    <source>
        <dbReference type="EMBL" id="SNV70815.1"/>
    </source>
</evidence>
<organism evidence="1 3">
    <name type="scientific">Corynebacterium imitans</name>
    <dbReference type="NCBI Taxonomy" id="156978"/>
    <lineage>
        <taxon>Bacteria</taxon>
        <taxon>Bacillati</taxon>
        <taxon>Actinomycetota</taxon>
        <taxon>Actinomycetes</taxon>
        <taxon>Mycobacteriales</taxon>
        <taxon>Corynebacteriaceae</taxon>
        <taxon>Corynebacterium</taxon>
    </lineage>
</organism>
<protein>
    <submittedName>
        <fullName evidence="2">Immunity-specific protein beta201</fullName>
    </submittedName>
</protein>
<dbReference type="Proteomes" id="UP000215374">
    <property type="component" value="Chromosome 1"/>
</dbReference>
<name>A0A076NNW8_9CORY</name>
<dbReference type="OrthoDB" id="9792085at2"/>
<dbReference type="Proteomes" id="UP000028780">
    <property type="component" value="Chromosome"/>
</dbReference>
<dbReference type="EMBL" id="CP009211">
    <property type="protein sequence ID" value="AIJ33465.1"/>
    <property type="molecule type" value="Genomic_DNA"/>
</dbReference>
<dbReference type="STRING" id="156978.CIMIT_05755"/>
<gene>
    <name evidence="1" type="ORF">CIMIT_05755</name>
    <name evidence="2" type="ORF">SAMEA4535761_01215</name>
</gene>
<reference evidence="1 3" key="1">
    <citation type="submission" date="2014-08" db="EMBL/GenBank/DDBJ databases">
        <title>Complete genome sequence of Corynebacterium imitans DSM 44264, isolated from a five-month-old boy with suspected pharyngeal diphtheria.</title>
        <authorList>
            <person name="Mollmann S."/>
            <person name="Albersmeier A."/>
            <person name="Ruckert C."/>
            <person name="Tauch A."/>
        </authorList>
    </citation>
    <scope>NUCLEOTIDE SEQUENCE [LARGE SCALE GENOMIC DNA]</scope>
    <source>
        <strain evidence="1 3">DSM 44264</strain>
    </source>
</reference>
<sequence>MVAPVRFGGGHAGVDLVEPGYKVTYTAPHSPGEQFILHSMLDAEADEQRVVLKEDGFSGGVGQVDFSLAESVNRFGARATGWRVPEFDGSLDVTVRPGPGGLPDTVRDWRRAWSHFEDGKLKVVARDGGNREARVRLLSFSDVPGDPAGATLHEETVHFVCLDGFWRGPTTRRTGAFEVAVPGDLAPSLRLWWDGETETEFRLPSELKVSLSTKPASSPGSWMDDYIIRLPGNDSTGPAKLGPRFINLDRGMQGQVTTEDGRVDSGTWSSLRGVLVGETLTPHRVYSFELGPGLELWATPRYLTPWR</sequence>
<evidence type="ECO:0000313" key="3">
    <source>
        <dbReference type="Proteomes" id="UP000028780"/>
    </source>
</evidence>
<dbReference type="EMBL" id="LT906467">
    <property type="protein sequence ID" value="SNV70815.1"/>
    <property type="molecule type" value="Genomic_DNA"/>
</dbReference>
<dbReference type="RefSeq" id="WP_038590326.1">
    <property type="nucleotide sequence ID" value="NZ_CP009211.1"/>
</dbReference>
<accession>A0A076NNW8</accession>
<dbReference type="eggNOG" id="ENOG5031K0M">
    <property type="taxonomic scope" value="Bacteria"/>
</dbReference>
<reference evidence="2 4" key="2">
    <citation type="submission" date="2017-06" db="EMBL/GenBank/DDBJ databases">
        <authorList>
            <consortium name="Pathogen Informatics"/>
        </authorList>
    </citation>
    <scope>NUCLEOTIDE SEQUENCE [LARGE SCALE GENOMIC DNA]</scope>
    <source>
        <strain evidence="2 4">NCTC13015</strain>
    </source>
</reference>